<dbReference type="EMBL" id="BQNB010014288">
    <property type="protein sequence ID" value="GJT26378.1"/>
    <property type="molecule type" value="Genomic_DNA"/>
</dbReference>
<organism evidence="2 3">
    <name type="scientific">Tanacetum coccineum</name>
    <dbReference type="NCBI Taxonomy" id="301880"/>
    <lineage>
        <taxon>Eukaryota</taxon>
        <taxon>Viridiplantae</taxon>
        <taxon>Streptophyta</taxon>
        <taxon>Embryophyta</taxon>
        <taxon>Tracheophyta</taxon>
        <taxon>Spermatophyta</taxon>
        <taxon>Magnoliopsida</taxon>
        <taxon>eudicotyledons</taxon>
        <taxon>Gunneridae</taxon>
        <taxon>Pentapetalae</taxon>
        <taxon>asterids</taxon>
        <taxon>campanulids</taxon>
        <taxon>Asterales</taxon>
        <taxon>Asteraceae</taxon>
        <taxon>Asteroideae</taxon>
        <taxon>Anthemideae</taxon>
        <taxon>Anthemidinae</taxon>
        <taxon>Tanacetum</taxon>
    </lineage>
</organism>
<dbReference type="Proteomes" id="UP001151760">
    <property type="component" value="Unassembled WGS sequence"/>
</dbReference>
<feature type="region of interest" description="Disordered" evidence="1">
    <location>
        <begin position="1"/>
        <end position="138"/>
    </location>
</feature>
<keyword evidence="3" id="KW-1185">Reference proteome</keyword>
<comment type="caution">
    <text evidence="2">The sequence shown here is derived from an EMBL/GenBank/DDBJ whole genome shotgun (WGS) entry which is preliminary data.</text>
</comment>
<feature type="compositionally biased region" description="Acidic residues" evidence="1">
    <location>
        <begin position="32"/>
        <end position="68"/>
    </location>
</feature>
<evidence type="ECO:0000256" key="1">
    <source>
        <dbReference type="SAM" id="MobiDB-lite"/>
    </source>
</evidence>
<accession>A0ABQ5CI19</accession>
<evidence type="ECO:0000313" key="3">
    <source>
        <dbReference type="Proteomes" id="UP001151760"/>
    </source>
</evidence>
<proteinExistence type="predicted"/>
<gene>
    <name evidence="2" type="ORF">Tco_0906653</name>
</gene>
<feature type="compositionally biased region" description="Basic and acidic residues" evidence="1">
    <location>
        <begin position="69"/>
        <end position="78"/>
    </location>
</feature>
<reference evidence="2" key="2">
    <citation type="submission" date="2022-01" db="EMBL/GenBank/DDBJ databases">
        <authorList>
            <person name="Yamashiro T."/>
            <person name="Shiraishi A."/>
            <person name="Satake H."/>
            <person name="Nakayama K."/>
        </authorList>
    </citation>
    <scope>NUCLEOTIDE SEQUENCE</scope>
</reference>
<protein>
    <submittedName>
        <fullName evidence="2">Uncharacterized protein</fullName>
    </submittedName>
</protein>
<reference evidence="2" key="1">
    <citation type="journal article" date="2022" name="Int. J. Mol. Sci.">
        <title>Draft Genome of Tanacetum Coccineum: Genomic Comparison of Closely Related Tanacetum-Family Plants.</title>
        <authorList>
            <person name="Yamashiro T."/>
            <person name="Shiraishi A."/>
            <person name="Nakayama K."/>
            <person name="Satake H."/>
        </authorList>
    </citation>
    <scope>NUCLEOTIDE SEQUENCE</scope>
</reference>
<sequence length="218" mass="23467">MPSEDDVLPVEEQPLPTAASPTVDSPGYISESDLEEDPEEDDDEDPEEDPDDYPTDRDDDDEEGEETSEDKAGDKDKDEDNEEEDEEHPAPADSVPPPPVHHTTAQAPVPFLSEEEVERFLAIPTPPPSPLTPLSSPLPQIPSPPLLVSPPLPVSFPPPPASPTYPLGFIAAMIRQRAESPSTSHSLPLPSPIILSHTRAPMAMTRAAAPSTYTLAPP</sequence>
<evidence type="ECO:0000313" key="2">
    <source>
        <dbReference type="EMBL" id="GJT26378.1"/>
    </source>
</evidence>
<name>A0ABQ5CI19_9ASTR</name>